<organism evidence="4 5">
    <name type="scientific">Microlunatus elymi</name>
    <dbReference type="NCBI Taxonomy" id="2596828"/>
    <lineage>
        <taxon>Bacteria</taxon>
        <taxon>Bacillati</taxon>
        <taxon>Actinomycetota</taxon>
        <taxon>Actinomycetes</taxon>
        <taxon>Propionibacteriales</taxon>
        <taxon>Propionibacteriaceae</taxon>
        <taxon>Microlunatus</taxon>
    </lineage>
</organism>
<keyword evidence="5" id="KW-1185">Reference proteome</keyword>
<accession>A0A516Q4J1</accession>
<evidence type="ECO:0000313" key="4">
    <source>
        <dbReference type="EMBL" id="QDP98357.1"/>
    </source>
</evidence>
<dbReference type="PANTHER" id="PTHR43767">
    <property type="entry name" value="LONG-CHAIN-FATTY-ACID--COA LIGASE"/>
    <property type="match status" value="1"/>
</dbReference>
<dbReference type="InterPro" id="IPR000873">
    <property type="entry name" value="AMP-dep_synth/lig_dom"/>
</dbReference>
<gene>
    <name evidence="4" type="ORF">FOE78_22820</name>
</gene>
<name>A0A516Q4J1_9ACTN</name>
<dbReference type="EMBL" id="CP041692">
    <property type="protein sequence ID" value="QDP98357.1"/>
    <property type="molecule type" value="Genomic_DNA"/>
</dbReference>
<sequence length="429" mass="45067">MSSLRVLESDASLPQVRAAIADTFAGGQPVAPLPADPVTAPRVLAMLQPDEPVVEPDAAVIVSTSGSTGAPKGVVLSRAAIRASAEATHRRLGGPGRWLLALPTHYVAGFMVVARATVAETPVEEVGRDLAGLARAVAATDLPTYLSLVPTQLARALDQPELVTALQSVGAVLLGGAPARPTLLRRSRELGITVLTTYGMSETCGGCVYDGEPLSGVEVGVDEPDSDGVGRILLGGPVAFSGYRLQPNLTASTLLTEPRRANVPGPPPCSGPLTPDSRRLPTAGQFAGATPERRWVRTNDRGRLIGARLEVLGRFDDVIVSGGLKIDLAAVERTARDWPALGSGEIVMLGLPDREWGTRLVAFAETPSAGSVGADVTADLTALQDFLSGRVARHERPRELIMMPRLPRTSSGKVDRQRLLADAIAEQQR</sequence>
<feature type="region of interest" description="Disordered" evidence="1">
    <location>
        <begin position="258"/>
        <end position="279"/>
    </location>
</feature>
<dbReference type="Pfam" id="PF13193">
    <property type="entry name" value="AMP-binding_C"/>
    <property type="match status" value="1"/>
</dbReference>
<feature type="domain" description="AMP-binding enzyme C-terminal" evidence="3">
    <location>
        <begin position="345"/>
        <end position="413"/>
    </location>
</feature>
<dbReference type="AlphaFoldDB" id="A0A516Q4J1"/>
<dbReference type="SUPFAM" id="SSF56801">
    <property type="entry name" value="Acetyl-CoA synthetase-like"/>
    <property type="match status" value="1"/>
</dbReference>
<evidence type="ECO:0000259" key="3">
    <source>
        <dbReference type="Pfam" id="PF13193"/>
    </source>
</evidence>
<dbReference type="Pfam" id="PF00501">
    <property type="entry name" value="AMP-binding"/>
    <property type="match status" value="1"/>
</dbReference>
<proteinExistence type="predicted"/>
<dbReference type="KEGG" id="mik:FOE78_22820"/>
<protein>
    <submittedName>
        <fullName evidence="4">AMP-binding protein</fullName>
    </submittedName>
</protein>
<dbReference type="InterPro" id="IPR025110">
    <property type="entry name" value="AMP-bd_C"/>
</dbReference>
<dbReference type="OrthoDB" id="9803968at2"/>
<dbReference type="RefSeq" id="WP_143988296.1">
    <property type="nucleotide sequence ID" value="NZ_CP041692.1"/>
</dbReference>
<dbReference type="Gene3D" id="3.30.300.30">
    <property type="match status" value="1"/>
</dbReference>
<dbReference type="PANTHER" id="PTHR43767:SF1">
    <property type="entry name" value="NONRIBOSOMAL PEPTIDE SYNTHASE PES1 (EUROFUNG)-RELATED"/>
    <property type="match status" value="1"/>
</dbReference>
<dbReference type="Proteomes" id="UP000319263">
    <property type="component" value="Chromosome"/>
</dbReference>
<evidence type="ECO:0000313" key="5">
    <source>
        <dbReference type="Proteomes" id="UP000319263"/>
    </source>
</evidence>
<dbReference type="InterPro" id="IPR045851">
    <property type="entry name" value="AMP-bd_C_sf"/>
</dbReference>
<dbReference type="Gene3D" id="3.40.50.12780">
    <property type="entry name" value="N-terminal domain of ligase-like"/>
    <property type="match status" value="1"/>
</dbReference>
<reference evidence="4 5" key="1">
    <citation type="submission" date="2019-07" db="EMBL/GenBank/DDBJ databases">
        <title>Microlunatus dokdonensis sp. nov. isolated from the rhizospheric soil of the wild plant Elymus tsukushiensis.</title>
        <authorList>
            <person name="Ghim S.-Y."/>
            <person name="Hwang Y.-J."/>
            <person name="Son J.-S."/>
            <person name="Shin J.-H."/>
        </authorList>
    </citation>
    <scope>NUCLEOTIDE SEQUENCE [LARGE SCALE GENOMIC DNA]</scope>
    <source>
        <strain evidence="4 5">KUDC0627</strain>
    </source>
</reference>
<dbReference type="InterPro" id="IPR042099">
    <property type="entry name" value="ANL_N_sf"/>
</dbReference>
<evidence type="ECO:0000259" key="2">
    <source>
        <dbReference type="Pfam" id="PF00501"/>
    </source>
</evidence>
<feature type="domain" description="AMP-dependent synthetase/ligase" evidence="2">
    <location>
        <begin position="43"/>
        <end position="243"/>
    </location>
</feature>
<dbReference type="InterPro" id="IPR050237">
    <property type="entry name" value="ATP-dep_AMP-bd_enzyme"/>
</dbReference>
<evidence type="ECO:0000256" key="1">
    <source>
        <dbReference type="SAM" id="MobiDB-lite"/>
    </source>
</evidence>
<dbReference type="GO" id="GO:0016878">
    <property type="term" value="F:acid-thiol ligase activity"/>
    <property type="evidence" value="ECO:0007669"/>
    <property type="project" value="UniProtKB-ARBA"/>
</dbReference>